<accession>A0A172XAZ6</accession>
<evidence type="ECO:0000313" key="3">
    <source>
        <dbReference type="Proteomes" id="UP000264231"/>
    </source>
</evidence>
<keyword evidence="1" id="KW-0812">Transmembrane</keyword>
<feature type="transmembrane region" description="Helical" evidence="1">
    <location>
        <begin position="161"/>
        <end position="182"/>
    </location>
</feature>
<keyword evidence="1" id="KW-1133">Transmembrane helix</keyword>
<protein>
    <recommendedName>
        <fullName evidence="4">Membrane associated protein</fullName>
    </recommendedName>
</protein>
<feature type="transmembrane region" description="Helical" evidence="1">
    <location>
        <begin position="12"/>
        <end position="29"/>
    </location>
</feature>
<gene>
    <name evidence="2" type="ORF">A7978_01135</name>
</gene>
<feature type="transmembrane region" description="Helical" evidence="1">
    <location>
        <begin position="35"/>
        <end position="56"/>
    </location>
</feature>
<dbReference type="AlphaFoldDB" id="A0A172XAZ6"/>
<evidence type="ECO:0000313" key="2">
    <source>
        <dbReference type="EMBL" id="ANF33728.1"/>
    </source>
</evidence>
<dbReference type="Proteomes" id="UP000264231">
    <property type="component" value="Chromosome"/>
</dbReference>
<keyword evidence="1" id="KW-0472">Membrane</keyword>
<dbReference type="EMBL" id="CP015629">
    <property type="protein sequence ID" value="ANF33728.1"/>
    <property type="molecule type" value="Genomic_DNA"/>
</dbReference>
<reference evidence="2 3" key="1">
    <citation type="submission" date="2016-05" db="EMBL/GenBank/DDBJ databases">
        <title>Chromosome and linear plasmid sequence of a 2015 human isolate of tick-borne relapsing fever spirochete, Borrelia turicatae.</title>
        <authorList>
            <person name="Kingry L.C."/>
            <person name="Dhwani B."/>
            <person name="Replogle A."/>
            <person name="Sexton C."/>
            <person name="Rowe L."/>
            <person name="Stermole B.M."/>
            <person name="Christensen A.M."/>
            <person name="Schriefer M.E."/>
        </authorList>
    </citation>
    <scope>NUCLEOTIDE SEQUENCE [LARGE SCALE GENOMIC DNA]</scope>
    <source>
        <strain evidence="2 3">BTE5EL</strain>
    </source>
</reference>
<evidence type="ECO:0000256" key="1">
    <source>
        <dbReference type="SAM" id="Phobius"/>
    </source>
</evidence>
<sequence>MNEFFFYKIRLIFIFLLNLSFSVFYMLLYKNIFGIFILFLILINLFLIIFYLRYFYELDCKGDKIFYKKFYSKVNFTFNDILWFEKRLSGSILILGLNNKRKIKICFLRKKYLSNFFRKLKIMRSDLFIAKNEELPIRYYISGLYLLMFLCRILINMSVCYIAFGSIIVFFFIFLIGIKVLIDDILVIKDLVIFYEFRKDSVYEKKIFSHKEYFYKFFNSIFVHVSELSRDGYLSFVYNHRGTLKKVYINNEGMSYSMQKVFAYIDKYCRQCV</sequence>
<name>A0A172XAZ6_BORTU</name>
<evidence type="ECO:0008006" key="4">
    <source>
        <dbReference type="Google" id="ProtNLM"/>
    </source>
</evidence>
<proteinExistence type="predicted"/>
<organism evidence="2 3">
    <name type="scientific">Borrelia turicatae</name>
    <dbReference type="NCBI Taxonomy" id="142"/>
    <lineage>
        <taxon>Bacteria</taxon>
        <taxon>Pseudomonadati</taxon>
        <taxon>Spirochaetota</taxon>
        <taxon>Spirochaetia</taxon>
        <taxon>Spirochaetales</taxon>
        <taxon>Borreliaceae</taxon>
        <taxon>Borrelia</taxon>
    </lineage>
</organism>